<name>A0A6V8M5W7_9BACT</name>
<feature type="transmembrane region" description="Helical" evidence="1">
    <location>
        <begin position="166"/>
        <end position="184"/>
    </location>
</feature>
<proteinExistence type="predicted"/>
<evidence type="ECO:0000256" key="1">
    <source>
        <dbReference type="SAM" id="Phobius"/>
    </source>
</evidence>
<keyword evidence="1" id="KW-0472">Membrane</keyword>
<organism evidence="2 3">
    <name type="scientific">Fundidesulfovibrio magnetotacticus</name>
    <dbReference type="NCBI Taxonomy" id="2730080"/>
    <lineage>
        <taxon>Bacteria</taxon>
        <taxon>Pseudomonadati</taxon>
        <taxon>Thermodesulfobacteriota</taxon>
        <taxon>Desulfovibrionia</taxon>
        <taxon>Desulfovibrionales</taxon>
        <taxon>Desulfovibrionaceae</taxon>
        <taxon>Fundidesulfovibrio</taxon>
    </lineage>
</organism>
<reference evidence="2 3" key="2">
    <citation type="submission" date="2020-05" db="EMBL/GenBank/DDBJ databases">
        <title>Draft genome sequence of Desulfovibrio sp. strainFSS-1.</title>
        <authorList>
            <person name="Shimoshige H."/>
            <person name="Kobayashi H."/>
            <person name="Maekawa T."/>
        </authorList>
    </citation>
    <scope>NUCLEOTIDE SEQUENCE [LARGE SCALE GENOMIC DNA]</scope>
    <source>
        <strain evidence="2 3">SIID29052-01</strain>
    </source>
</reference>
<dbReference type="AlphaFoldDB" id="A0A6V8M5W7"/>
<feature type="transmembrane region" description="Helical" evidence="1">
    <location>
        <begin position="12"/>
        <end position="28"/>
    </location>
</feature>
<dbReference type="RefSeq" id="WP_173087122.1">
    <property type="nucleotide sequence ID" value="NZ_BLTE01000028.1"/>
</dbReference>
<keyword evidence="3" id="KW-1185">Reference proteome</keyword>
<gene>
    <name evidence="2" type="ORF">NNJEOMEG_03859</name>
</gene>
<dbReference type="EMBL" id="BLTE01000028">
    <property type="protein sequence ID" value="GFK95985.1"/>
    <property type="molecule type" value="Genomic_DNA"/>
</dbReference>
<keyword evidence="1" id="KW-0812">Transmembrane</keyword>
<evidence type="ECO:0000313" key="3">
    <source>
        <dbReference type="Proteomes" id="UP000494245"/>
    </source>
</evidence>
<evidence type="ECO:0000313" key="2">
    <source>
        <dbReference type="EMBL" id="GFK95985.1"/>
    </source>
</evidence>
<protein>
    <submittedName>
        <fullName evidence="2">Uncharacterized protein</fullName>
    </submittedName>
</protein>
<feature type="transmembrane region" description="Helical" evidence="1">
    <location>
        <begin position="204"/>
        <end position="224"/>
    </location>
</feature>
<sequence length="235" mass="23587">MNPTRPSPLDSPWLELAVGLILLAAGFAELREIIARHMPNQGPMLPHAAATVGLAMALRSLPGIFLGLELADKAVAGLSARPALAWLDALAHCRAADLAMGVILMAAGLADLGDLAASGLPALNSASGAALFGAAPLLDALLALVKGAGRVGSEVPGLGLLRRATANPWVRAGAGLALLAGGLWELWTAWSANLAGHRPALPGALSALGLFGLVTGLPGVYLGLRALAGAQAPRT</sequence>
<accession>A0A6V8M5W7</accession>
<comment type="caution">
    <text evidence="2">The sequence shown here is derived from an EMBL/GenBank/DDBJ whole genome shotgun (WGS) entry which is preliminary data.</text>
</comment>
<reference evidence="2 3" key="1">
    <citation type="submission" date="2020-04" db="EMBL/GenBank/DDBJ databases">
        <authorList>
            <consortium name="Desulfovibrio sp. FSS-1 genome sequencing consortium"/>
            <person name="Shimoshige H."/>
            <person name="Kobayashi H."/>
            <person name="Maekawa T."/>
        </authorList>
    </citation>
    <scope>NUCLEOTIDE SEQUENCE [LARGE SCALE GENOMIC DNA]</scope>
    <source>
        <strain evidence="2 3">SIID29052-01</strain>
    </source>
</reference>
<keyword evidence="1" id="KW-1133">Transmembrane helix</keyword>
<dbReference type="Proteomes" id="UP000494245">
    <property type="component" value="Unassembled WGS sequence"/>
</dbReference>